<evidence type="ECO:0000256" key="1">
    <source>
        <dbReference type="ARBA" id="ARBA00004141"/>
    </source>
</evidence>
<accession>A0A919UBF4</accession>
<evidence type="ECO:0000256" key="4">
    <source>
        <dbReference type="ARBA" id="ARBA00022538"/>
    </source>
</evidence>
<evidence type="ECO:0000313" key="15">
    <source>
        <dbReference type="Proteomes" id="UP000660611"/>
    </source>
</evidence>
<dbReference type="Proteomes" id="UP000660611">
    <property type="component" value="Unassembled WGS sequence"/>
</dbReference>
<feature type="transmembrane region" description="Helical" evidence="13">
    <location>
        <begin position="87"/>
        <end position="107"/>
    </location>
</feature>
<evidence type="ECO:0000256" key="11">
    <source>
        <dbReference type="ARBA" id="ARBA00023303"/>
    </source>
</evidence>
<feature type="transmembrane region" description="Helical" evidence="13">
    <location>
        <begin position="185"/>
        <end position="201"/>
    </location>
</feature>
<keyword evidence="6" id="KW-0631">Potassium channel</keyword>
<dbReference type="GO" id="GO:0016020">
    <property type="term" value="C:membrane"/>
    <property type="evidence" value="ECO:0007669"/>
    <property type="project" value="UniProtKB-SubCell"/>
</dbReference>
<evidence type="ECO:0000313" key="14">
    <source>
        <dbReference type="EMBL" id="GIG44593.1"/>
    </source>
</evidence>
<evidence type="ECO:0000256" key="5">
    <source>
        <dbReference type="ARBA" id="ARBA00022692"/>
    </source>
</evidence>
<evidence type="ECO:0000256" key="9">
    <source>
        <dbReference type="ARBA" id="ARBA00023065"/>
    </source>
</evidence>
<evidence type="ECO:0000256" key="8">
    <source>
        <dbReference type="ARBA" id="ARBA00022989"/>
    </source>
</evidence>
<dbReference type="RefSeq" id="WP_203846422.1">
    <property type="nucleotide sequence ID" value="NZ_BAAAVW010000007.1"/>
</dbReference>
<keyword evidence="10 13" id="KW-0472">Membrane</keyword>
<dbReference type="PANTHER" id="PTHR31462">
    <property type="entry name" value="ENDOSOMAL/LYSOSOMAL POTASSIUM CHANNEL TMEM175"/>
    <property type="match status" value="1"/>
</dbReference>
<comment type="similarity">
    <text evidence="2">Belongs to the TMEM175 family.</text>
</comment>
<evidence type="ECO:0000256" key="10">
    <source>
        <dbReference type="ARBA" id="ARBA00023136"/>
    </source>
</evidence>
<evidence type="ECO:0000256" key="3">
    <source>
        <dbReference type="ARBA" id="ARBA00022448"/>
    </source>
</evidence>
<keyword evidence="3" id="KW-0813">Transport</keyword>
<comment type="caution">
    <text evidence="14">The sequence shown here is derived from an EMBL/GenBank/DDBJ whole genome shotgun (WGS) entry which is preliminary data.</text>
</comment>
<evidence type="ECO:0000256" key="13">
    <source>
        <dbReference type="SAM" id="Phobius"/>
    </source>
</evidence>
<reference evidence="14" key="1">
    <citation type="submission" date="2021-01" db="EMBL/GenBank/DDBJ databases">
        <title>Whole genome shotgun sequence of Dactylosporangium siamense NBRC 106093.</title>
        <authorList>
            <person name="Komaki H."/>
            <person name="Tamura T."/>
        </authorList>
    </citation>
    <scope>NUCLEOTIDE SEQUENCE</scope>
    <source>
        <strain evidence="14">NBRC 106093</strain>
    </source>
</reference>
<gene>
    <name evidence="14" type="ORF">Dsi01nite_026340</name>
</gene>
<sequence>MSDTETVVVAKAVAAERLTFFSDAVIAIAITLLALELPVPEGATNRDLLHSVAEDRGEYLAFLISFVVIGAHWSGHHRVFRYVETMGGKLSILTLLWLLMQVIMPFATKVLNGDGAFQARFTFYAGVQVVAALLFMAMVRTIHRHGLFREGTPPGVTTGALIASGSLAAAFLLSIPMSFVTHYAYAWWILVPVLSGVARRVHRRVVARRSAVIGARREEDDPRADVEEEHGVSR</sequence>
<protein>
    <submittedName>
        <fullName evidence="14">DUF1211 domain-containing membrane protein</fullName>
    </submittedName>
</protein>
<keyword evidence="7" id="KW-0630">Potassium</keyword>
<evidence type="ECO:0000256" key="7">
    <source>
        <dbReference type="ARBA" id="ARBA00022958"/>
    </source>
</evidence>
<dbReference type="InterPro" id="IPR010617">
    <property type="entry name" value="TMEM175-like"/>
</dbReference>
<keyword evidence="5 13" id="KW-0812">Transmembrane</keyword>
<dbReference type="GO" id="GO:0015252">
    <property type="term" value="F:proton channel activity"/>
    <property type="evidence" value="ECO:0007669"/>
    <property type="project" value="InterPro"/>
</dbReference>
<dbReference type="AlphaFoldDB" id="A0A919UBF4"/>
<evidence type="ECO:0000256" key="12">
    <source>
        <dbReference type="ARBA" id="ARBA00034430"/>
    </source>
</evidence>
<dbReference type="PANTHER" id="PTHR31462:SF5">
    <property type="entry name" value="ENDOSOMAL_LYSOSOMAL PROTON CHANNEL TMEM175"/>
    <property type="match status" value="1"/>
</dbReference>
<keyword evidence="4" id="KW-0633">Potassium transport</keyword>
<dbReference type="EMBL" id="BONQ01000039">
    <property type="protein sequence ID" value="GIG44593.1"/>
    <property type="molecule type" value="Genomic_DNA"/>
</dbReference>
<keyword evidence="11" id="KW-0407">Ion channel</keyword>
<feature type="transmembrane region" description="Helical" evidence="13">
    <location>
        <begin position="20"/>
        <end position="39"/>
    </location>
</feature>
<comment type="subcellular location">
    <subcellularLocation>
        <location evidence="1">Membrane</location>
        <topology evidence="1">Multi-pass membrane protein</topology>
    </subcellularLocation>
</comment>
<proteinExistence type="inferred from homology"/>
<evidence type="ECO:0000256" key="2">
    <source>
        <dbReference type="ARBA" id="ARBA00006920"/>
    </source>
</evidence>
<feature type="transmembrane region" description="Helical" evidence="13">
    <location>
        <begin position="119"/>
        <end position="139"/>
    </location>
</feature>
<keyword evidence="9" id="KW-0406">Ion transport</keyword>
<feature type="transmembrane region" description="Helical" evidence="13">
    <location>
        <begin position="160"/>
        <end position="179"/>
    </location>
</feature>
<name>A0A919UBF4_9ACTN</name>
<keyword evidence="8 13" id="KW-1133">Transmembrane helix</keyword>
<dbReference type="GO" id="GO:0005267">
    <property type="term" value="F:potassium channel activity"/>
    <property type="evidence" value="ECO:0007669"/>
    <property type="project" value="UniProtKB-KW"/>
</dbReference>
<dbReference type="Pfam" id="PF06736">
    <property type="entry name" value="TMEM175"/>
    <property type="match status" value="1"/>
</dbReference>
<organism evidence="14 15">
    <name type="scientific">Dactylosporangium siamense</name>
    <dbReference type="NCBI Taxonomy" id="685454"/>
    <lineage>
        <taxon>Bacteria</taxon>
        <taxon>Bacillati</taxon>
        <taxon>Actinomycetota</taxon>
        <taxon>Actinomycetes</taxon>
        <taxon>Micromonosporales</taxon>
        <taxon>Micromonosporaceae</taxon>
        <taxon>Dactylosporangium</taxon>
    </lineage>
</organism>
<evidence type="ECO:0000256" key="6">
    <source>
        <dbReference type="ARBA" id="ARBA00022826"/>
    </source>
</evidence>
<keyword evidence="15" id="KW-1185">Reference proteome</keyword>
<feature type="transmembrane region" description="Helical" evidence="13">
    <location>
        <begin position="59"/>
        <end position="75"/>
    </location>
</feature>
<comment type="catalytic activity">
    <reaction evidence="12">
        <text>K(+)(in) = K(+)(out)</text>
        <dbReference type="Rhea" id="RHEA:29463"/>
        <dbReference type="ChEBI" id="CHEBI:29103"/>
    </reaction>
</comment>